<dbReference type="RefSeq" id="WP_007005286.1">
    <property type="nucleotide sequence ID" value="NZ_GG770781.1"/>
</dbReference>
<evidence type="ECO:0000313" key="1">
    <source>
        <dbReference type="EMBL" id="EFH12336.1"/>
    </source>
</evidence>
<sequence>MVIYFSESLQIAIDCVALLGPRQHLICGWVMTPRGTPFDMRVLGPQGHEHRAAFRLLYARPDVTPPDPQAALVSGFTLVVEGVPESGALEVMLRSGELGGRINLRDSSISRDLQAVIAGQDWRINFRLLRAALERGEGLPLMRHQYRPYGAFAAWIARLPLVKQRAEQFGIMARLECLASPAGEYALGVQFAGRPERRLQIETIAIGALRAEDGGPDEMVLLPQEDGVAHQAANFGCAYGRVPPALLPRLRRLELVAQVSFDEEMLWLRAEPRAEPVPGFLDGLALLPGEAMDGSIAAALLQGVLANRERGMLPALEALARATPRPSGQPGLAIMVGVDEPACVPLLDILAPRIEAMCESLLLVGQRAEQAVQVFRRRGRIRASTEREAAIALGRAAEAGAAVVPLDPLRLGRAVIEDDLAALFAHRLEGEELALLRHLHAAAGCSADLADSLARLLRLREQPGQPWQPPGHAWRSPLAAHLANAHLERLWTLPARPLPAEADPGPASPAPVEVPA</sequence>
<dbReference type="Proteomes" id="UP000005324">
    <property type="component" value="Unassembled WGS sequence"/>
</dbReference>
<evidence type="ECO:0000313" key="2">
    <source>
        <dbReference type="Proteomes" id="UP000005324"/>
    </source>
</evidence>
<dbReference type="HOGENOM" id="CLU_527725_0_0_5"/>
<reference evidence="1 2" key="1">
    <citation type="submission" date="2010-04" db="EMBL/GenBank/DDBJ databases">
        <authorList>
            <person name="Qin X."/>
            <person name="Bachman B."/>
            <person name="Battles P."/>
            <person name="Bell A."/>
            <person name="Bess C."/>
            <person name="Bickham C."/>
            <person name="Chaboub L."/>
            <person name="Chen D."/>
            <person name="Coyle M."/>
            <person name="Deiros D.R."/>
            <person name="Dinh H."/>
            <person name="Forbes L."/>
            <person name="Fowler G."/>
            <person name="Francisco L."/>
            <person name="Fu Q."/>
            <person name="Gubbala S."/>
            <person name="Hale W."/>
            <person name="Han Y."/>
            <person name="Hemphill L."/>
            <person name="Highlander S.K."/>
            <person name="Hirani K."/>
            <person name="Hogues M."/>
            <person name="Jackson L."/>
            <person name="Jakkamsetti A."/>
            <person name="Javaid M."/>
            <person name="Jiang H."/>
            <person name="Korchina V."/>
            <person name="Kovar C."/>
            <person name="Lara F."/>
            <person name="Lee S."/>
            <person name="Mata R."/>
            <person name="Mathew T."/>
            <person name="Moen C."/>
            <person name="Morales K."/>
            <person name="Munidasa M."/>
            <person name="Nazareth L."/>
            <person name="Ngo R."/>
            <person name="Nguyen L."/>
            <person name="Okwuonu G."/>
            <person name="Ongeri F."/>
            <person name="Patil S."/>
            <person name="Petrosino J."/>
            <person name="Pham C."/>
            <person name="Pham P."/>
            <person name="Pu L.-L."/>
            <person name="Puazo M."/>
            <person name="Raj R."/>
            <person name="Reid J."/>
            <person name="Rouhana J."/>
            <person name="Saada N."/>
            <person name="Shang Y."/>
            <person name="Simmons D."/>
            <person name="Thornton R."/>
            <person name="Warren J."/>
            <person name="Weissenberger G."/>
            <person name="Zhang J."/>
            <person name="Zhang L."/>
            <person name="Zhou C."/>
            <person name="Zhu D."/>
            <person name="Muzny D."/>
            <person name="Worley K."/>
            <person name="Gibbs R."/>
        </authorList>
    </citation>
    <scope>NUCLEOTIDE SEQUENCE [LARGE SCALE GENOMIC DNA]</scope>
    <source>
        <strain evidence="1 2">ATCC 49957</strain>
    </source>
</reference>
<organism evidence="1 2">
    <name type="scientific">Pseudoroseomonas cervicalis ATCC 49957</name>
    <dbReference type="NCBI Taxonomy" id="525371"/>
    <lineage>
        <taxon>Bacteria</taxon>
        <taxon>Pseudomonadati</taxon>
        <taxon>Pseudomonadota</taxon>
        <taxon>Alphaproteobacteria</taxon>
        <taxon>Acetobacterales</taxon>
        <taxon>Roseomonadaceae</taxon>
        <taxon>Roseomonas</taxon>
    </lineage>
</organism>
<comment type="caution">
    <text evidence="1">The sequence shown here is derived from an EMBL/GenBank/DDBJ whole genome shotgun (WGS) entry which is preliminary data.</text>
</comment>
<dbReference type="AlphaFoldDB" id="D5RK27"/>
<gene>
    <name evidence="1" type="ORF">HMPREF0731_1437</name>
</gene>
<accession>D5RK27</accession>
<keyword evidence="2" id="KW-1185">Reference proteome</keyword>
<protein>
    <submittedName>
        <fullName evidence="1">Uncharacterized protein</fullName>
    </submittedName>
</protein>
<dbReference type="OrthoDB" id="7275624at2"/>
<name>D5RK27_9PROT</name>
<dbReference type="EMBL" id="ADVL01000238">
    <property type="protein sequence ID" value="EFH12336.1"/>
    <property type="molecule type" value="Genomic_DNA"/>
</dbReference>
<proteinExistence type="predicted"/>